<evidence type="ECO:0000313" key="14">
    <source>
        <dbReference type="Proteomes" id="UP001527925"/>
    </source>
</evidence>
<evidence type="ECO:0000256" key="6">
    <source>
        <dbReference type="ARBA" id="ARBA00023065"/>
    </source>
</evidence>
<dbReference type="InterPro" id="IPR006153">
    <property type="entry name" value="Cation/H_exchanger_TM"/>
</dbReference>
<feature type="transmembrane region" description="Helical" evidence="11">
    <location>
        <begin position="36"/>
        <end position="54"/>
    </location>
</feature>
<proteinExistence type="inferred from homology"/>
<dbReference type="PANTHER" id="PTHR10110:SF187">
    <property type="entry name" value="SODIUM_HYDROGEN EXCHANGER"/>
    <property type="match status" value="1"/>
</dbReference>
<evidence type="ECO:0000259" key="12">
    <source>
        <dbReference type="Pfam" id="PF00999"/>
    </source>
</evidence>
<gene>
    <name evidence="13" type="primary">NHX1</name>
    <name evidence="13" type="ORF">HK105_208475</name>
</gene>
<reference evidence="13 14" key="1">
    <citation type="submission" date="2023-09" db="EMBL/GenBank/DDBJ databases">
        <title>Pangenome analysis of Batrachochytrium dendrobatidis and related Chytrids.</title>
        <authorList>
            <person name="Yacoub M.N."/>
            <person name="Stajich J.E."/>
            <person name="James T.Y."/>
        </authorList>
    </citation>
    <scope>NUCLEOTIDE SEQUENCE [LARGE SCALE GENOMIC DNA]</scope>
    <source>
        <strain evidence="13 14">JEL0888</strain>
    </source>
</reference>
<evidence type="ECO:0000256" key="10">
    <source>
        <dbReference type="SAM" id="MobiDB-lite"/>
    </source>
</evidence>
<keyword evidence="14" id="KW-1185">Reference proteome</keyword>
<dbReference type="NCBIfam" id="TIGR00840">
    <property type="entry name" value="b_cpa1"/>
    <property type="match status" value="1"/>
</dbReference>
<feature type="region of interest" description="Disordered" evidence="10">
    <location>
        <begin position="477"/>
        <end position="496"/>
    </location>
</feature>
<dbReference type="PANTHER" id="PTHR10110">
    <property type="entry name" value="SODIUM/HYDROGEN EXCHANGER"/>
    <property type="match status" value="1"/>
</dbReference>
<evidence type="ECO:0000256" key="2">
    <source>
        <dbReference type="ARBA" id="ARBA00022448"/>
    </source>
</evidence>
<name>A0ABR4MXW0_9FUNG</name>
<comment type="similarity">
    <text evidence="9">Belongs to the monovalent cation:proton antiporter 1 (CPA1) transporter (TC 2.A.36) family.</text>
</comment>
<keyword evidence="3 9" id="KW-0812">Transmembrane</keyword>
<evidence type="ECO:0000256" key="3">
    <source>
        <dbReference type="ARBA" id="ARBA00022692"/>
    </source>
</evidence>
<feature type="compositionally biased region" description="Acidic residues" evidence="10">
    <location>
        <begin position="665"/>
        <end position="675"/>
    </location>
</feature>
<dbReference type="Gene3D" id="6.10.140.1330">
    <property type="match status" value="1"/>
</dbReference>
<dbReference type="InterPro" id="IPR018422">
    <property type="entry name" value="Cation/H_exchanger_CPA1"/>
</dbReference>
<keyword evidence="7 11" id="KW-0472">Membrane</keyword>
<feature type="transmembrane region" description="Helical" evidence="11">
    <location>
        <begin position="74"/>
        <end position="92"/>
    </location>
</feature>
<feature type="transmembrane region" description="Helical" evidence="11">
    <location>
        <begin position="298"/>
        <end position="318"/>
    </location>
</feature>
<evidence type="ECO:0000256" key="9">
    <source>
        <dbReference type="RuleBase" id="RU003722"/>
    </source>
</evidence>
<evidence type="ECO:0000256" key="4">
    <source>
        <dbReference type="ARBA" id="ARBA00022989"/>
    </source>
</evidence>
<comment type="caution">
    <text evidence="13">The sequence shown here is derived from an EMBL/GenBank/DDBJ whole genome shotgun (WGS) entry which is preliminary data.</text>
</comment>
<dbReference type="InterPro" id="IPR004709">
    <property type="entry name" value="NaH_exchanger"/>
</dbReference>
<feature type="transmembrane region" description="Helical" evidence="11">
    <location>
        <begin position="253"/>
        <end position="278"/>
    </location>
</feature>
<feature type="transmembrane region" description="Helical" evidence="11">
    <location>
        <begin position="447"/>
        <end position="466"/>
    </location>
</feature>
<feature type="region of interest" description="Disordered" evidence="10">
    <location>
        <begin position="598"/>
        <end position="622"/>
    </location>
</feature>
<feature type="region of interest" description="Disordered" evidence="10">
    <location>
        <begin position="664"/>
        <end position="758"/>
    </location>
</feature>
<feature type="transmembrane region" description="Helical" evidence="11">
    <location>
        <begin position="169"/>
        <end position="188"/>
    </location>
</feature>
<feature type="compositionally biased region" description="Low complexity" evidence="10">
    <location>
        <begin position="724"/>
        <end position="751"/>
    </location>
</feature>
<feature type="transmembrane region" description="Helical" evidence="11">
    <location>
        <begin position="209"/>
        <end position="233"/>
    </location>
</feature>
<evidence type="ECO:0000313" key="13">
    <source>
        <dbReference type="EMBL" id="KAL2912046.1"/>
    </source>
</evidence>
<feature type="domain" description="Cation/H+ exchanger transmembrane" evidence="12">
    <location>
        <begin position="22"/>
        <end position="466"/>
    </location>
</feature>
<evidence type="ECO:0000256" key="7">
    <source>
        <dbReference type="ARBA" id="ARBA00023136"/>
    </source>
</evidence>
<keyword evidence="8 9" id="KW-0739">Sodium transport</keyword>
<dbReference type="Pfam" id="PF00999">
    <property type="entry name" value="Na_H_Exchanger"/>
    <property type="match status" value="1"/>
</dbReference>
<protein>
    <recommendedName>
        <fullName evidence="9">Sodium/hydrogen exchanger</fullName>
    </recommendedName>
</protein>
<keyword evidence="5" id="KW-0915">Sodium</keyword>
<feature type="transmembrane region" description="Helical" evidence="11">
    <location>
        <begin position="416"/>
        <end position="435"/>
    </location>
</feature>
<feature type="transmembrane region" description="Helical" evidence="11">
    <location>
        <begin position="104"/>
        <end position="127"/>
    </location>
</feature>
<evidence type="ECO:0000256" key="1">
    <source>
        <dbReference type="ARBA" id="ARBA00004141"/>
    </source>
</evidence>
<dbReference type="EMBL" id="JADGIZ020000078">
    <property type="protein sequence ID" value="KAL2912046.1"/>
    <property type="molecule type" value="Genomic_DNA"/>
</dbReference>
<sequence>MPPEEISASWAILILISILFVILFTSYLLQRWQIRFIHETVVSILLGSLVGAIIKYSPIAQASGIADMVTFDHRYFFNLLLPPIILNSGYDMKRRNFFKNFGSILIFAFGGTFVSTIVIGVLVYAVVLTHVHGLNMSFLDCVVFGAILSSTDPVTILSIFHQLKVDPKLYAIIFGESVLNDSVAIVLFSTLGKFQGKPFTLATVAQGSAMFVGVLTGSVLIGIILALLCALMLKHTHVHHYPTLESCLVSLLAYSSYLLSNAIQLSGIVSLLFCGIILKHYAYDNLSVTSRRTTKYMFRVLSQMSENFVFIYLGVTLFTITDEAYYPGLIIPTLVIIMVARYVSTIPLAGMINLVAARWSKAARPASTATSPAIGFGGRRLSTNLAGGSASSLSDALAGASPAPAPAPKIPRNHQLMLWWAGLRGAIAFALAFNVEGAAGPAIRTTTLAVCVVSIVVLGGTTHLALERLHIRTGVSTRRGPAGVGPGGGAVAESDSSDDAAAADAAAAAALWRRARPAGALHGGIGGIGGRNSPARASASSLVRVDGSDGDGIGGDPGDADDPDHDQAGGGGGGDMGHWFLSFDARWLKPLFTQSGWGRRGRRVSATGGQRGGDRGSPSLEALLPIAGPSAAAAAAASGMRTSGQARGGGGGANAFGGFDYDAAYGDDDDDDDNGSDGGGGARDHEHRQLQRLRRHQQQRQQQQPQQQPPQSPAGIGRRVFGQAPRAQASAVASGAAAASSASEAAAAAAARGPWRAK</sequence>
<keyword evidence="9" id="KW-0050">Antiport</keyword>
<organism evidence="13 14">
    <name type="scientific">Polyrhizophydium stewartii</name>
    <dbReference type="NCBI Taxonomy" id="2732419"/>
    <lineage>
        <taxon>Eukaryota</taxon>
        <taxon>Fungi</taxon>
        <taxon>Fungi incertae sedis</taxon>
        <taxon>Chytridiomycota</taxon>
        <taxon>Chytridiomycota incertae sedis</taxon>
        <taxon>Chytridiomycetes</taxon>
        <taxon>Rhizophydiales</taxon>
        <taxon>Rhizophydiales incertae sedis</taxon>
        <taxon>Polyrhizophydium</taxon>
    </lineage>
</organism>
<keyword evidence="4 11" id="KW-1133">Transmembrane helix</keyword>
<comment type="subcellular location">
    <subcellularLocation>
        <location evidence="1">Membrane</location>
        <topology evidence="1">Multi-pass membrane protein</topology>
    </subcellularLocation>
</comment>
<dbReference type="PRINTS" id="PR01084">
    <property type="entry name" value="NAHEXCHNGR"/>
</dbReference>
<evidence type="ECO:0000256" key="8">
    <source>
        <dbReference type="ARBA" id="ARBA00023201"/>
    </source>
</evidence>
<evidence type="ECO:0000256" key="5">
    <source>
        <dbReference type="ARBA" id="ARBA00023053"/>
    </source>
</evidence>
<feature type="transmembrane region" description="Helical" evidence="11">
    <location>
        <begin position="6"/>
        <end position="29"/>
    </location>
</feature>
<evidence type="ECO:0000256" key="11">
    <source>
        <dbReference type="SAM" id="Phobius"/>
    </source>
</evidence>
<accession>A0ABR4MXW0</accession>
<keyword evidence="6 9" id="KW-0406">Ion transport</keyword>
<feature type="region of interest" description="Disordered" evidence="10">
    <location>
        <begin position="523"/>
        <end position="573"/>
    </location>
</feature>
<keyword evidence="2 9" id="KW-0813">Transport</keyword>
<dbReference type="Proteomes" id="UP001527925">
    <property type="component" value="Unassembled WGS sequence"/>
</dbReference>